<comment type="caution">
    <text evidence="2">The sequence shown here is derived from an EMBL/GenBank/DDBJ whole genome shotgun (WGS) entry which is preliminary data.</text>
</comment>
<dbReference type="AlphaFoldDB" id="A0A816NIL4"/>
<evidence type="ECO:0000313" key="5">
    <source>
        <dbReference type="EMBL" id="CAF4191428.1"/>
    </source>
</evidence>
<dbReference type="Pfam" id="PF13517">
    <property type="entry name" value="FG-GAP_3"/>
    <property type="match status" value="2"/>
</dbReference>
<dbReference type="EMBL" id="CAJOBG010003414">
    <property type="protein sequence ID" value="CAF4061647.1"/>
    <property type="molecule type" value="Genomic_DNA"/>
</dbReference>
<dbReference type="Proteomes" id="UP000663866">
    <property type="component" value="Unassembled WGS sequence"/>
</dbReference>
<dbReference type="Gene3D" id="2.30.30.100">
    <property type="match status" value="3"/>
</dbReference>
<dbReference type="Proteomes" id="UP000663887">
    <property type="component" value="Unassembled WGS sequence"/>
</dbReference>
<dbReference type="EMBL" id="CAJNRG010001410">
    <property type="protein sequence ID" value="CAF2033146.1"/>
    <property type="molecule type" value="Genomic_DNA"/>
</dbReference>
<protein>
    <recommendedName>
        <fullName evidence="8">VCBS repeat-containing protein</fullName>
    </recommendedName>
</protein>
<evidence type="ECO:0000313" key="7">
    <source>
        <dbReference type="Proteomes" id="UP000663887"/>
    </source>
</evidence>
<evidence type="ECO:0008006" key="8">
    <source>
        <dbReference type="Google" id="ProtNLM"/>
    </source>
</evidence>
<dbReference type="SUPFAM" id="SSF69318">
    <property type="entry name" value="Integrin alpha N-terminal domain"/>
    <property type="match status" value="1"/>
</dbReference>
<dbReference type="InterPro" id="IPR028994">
    <property type="entry name" value="Integrin_alpha_N"/>
</dbReference>
<evidence type="ECO:0000313" key="4">
    <source>
        <dbReference type="EMBL" id="CAF4061647.1"/>
    </source>
</evidence>
<evidence type="ECO:0000256" key="1">
    <source>
        <dbReference type="ARBA" id="ARBA00022729"/>
    </source>
</evidence>
<evidence type="ECO:0000313" key="3">
    <source>
        <dbReference type="EMBL" id="CAF2131428.1"/>
    </source>
</evidence>
<dbReference type="EMBL" id="CAJOBF010005932">
    <property type="protein sequence ID" value="CAF4191428.1"/>
    <property type="molecule type" value="Genomic_DNA"/>
</dbReference>
<reference evidence="2" key="1">
    <citation type="submission" date="2021-02" db="EMBL/GenBank/DDBJ databases">
        <authorList>
            <person name="Nowell W R."/>
        </authorList>
    </citation>
    <scope>NUCLEOTIDE SEQUENCE</scope>
</reference>
<dbReference type="InterPro" id="IPR013517">
    <property type="entry name" value="FG-GAP"/>
</dbReference>
<dbReference type="Proteomes" id="UP000663856">
    <property type="component" value="Unassembled WGS sequence"/>
</dbReference>
<proteinExistence type="predicted"/>
<gene>
    <name evidence="4" type="ORF">OVN521_LOCUS18639</name>
    <name evidence="5" type="ORF">UXM345_LOCUS27453</name>
    <name evidence="3" type="ORF">WKI299_LOCUS26368</name>
    <name evidence="2" type="ORF">XDN619_LOCUS5350</name>
</gene>
<name>A0A816NIL4_9BILA</name>
<dbReference type="PANTHER" id="PTHR46580">
    <property type="entry name" value="SENSOR KINASE-RELATED"/>
    <property type="match status" value="1"/>
</dbReference>
<keyword evidence="1" id="KW-0732">Signal</keyword>
<organism evidence="2 7">
    <name type="scientific">Rotaria magnacalcarata</name>
    <dbReference type="NCBI Taxonomy" id="392030"/>
    <lineage>
        <taxon>Eukaryota</taxon>
        <taxon>Metazoa</taxon>
        <taxon>Spiralia</taxon>
        <taxon>Gnathifera</taxon>
        <taxon>Rotifera</taxon>
        <taxon>Eurotatoria</taxon>
        <taxon>Bdelloidea</taxon>
        <taxon>Philodinida</taxon>
        <taxon>Philodinidae</taxon>
        <taxon>Rotaria</taxon>
    </lineage>
</organism>
<evidence type="ECO:0000313" key="2">
    <source>
        <dbReference type="EMBL" id="CAF2033146.1"/>
    </source>
</evidence>
<sequence length="171" mass="18389">MDIAIANSGTNNLGIFLGYGNVSFANQVIYSTGSSPWSVTVGDFNNNTRLDIAVTNFDDSNVTVLLGYGNGSLANQTTYSTGNNSQPYSIAIEDFNNDTLLDIIVANYDADNVVILLEQGNGTFEDPKVFSIGYGSFPFSVVAGDFNRDSKLDFAVANYGTDNLKIMLQNC</sequence>
<accession>A0A816NIL4</accession>
<keyword evidence="6" id="KW-1185">Reference proteome</keyword>
<dbReference type="PANTHER" id="PTHR46580:SF2">
    <property type="entry name" value="MAM DOMAIN-CONTAINING PROTEIN"/>
    <property type="match status" value="1"/>
</dbReference>
<dbReference type="EMBL" id="CAJNRF010011413">
    <property type="protein sequence ID" value="CAF2131428.1"/>
    <property type="molecule type" value="Genomic_DNA"/>
</dbReference>
<dbReference type="Proteomes" id="UP000663842">
    <property type="component" value="Unassembled WGS sequence"/>
</dbReference>
<evidence type="ECO:0000313" key="6">
    <source>
        <dbReference type="Proteomes" id="UP000663866"/>
    </source>
</evidence>